<evidence type="ECO:0000259" key="1">
    <source>
        <dbReference type="Pfam" id="PF07791"/>
    </source>
</evidence>
<proteinExistence type="predicted"/>
<dbReference type="Proteomes" id="UP000746471">
    <property type="component" value="Unassembled WGS sequence"/>
</dbReference>
<gene>
    <name evidence="2" type="ORF">KHM83_14770</name>
</gene>
<sequence length="184" mass="21691">MRIWTLNNTIEKYEMIQVKDFDYYYKNYFFPGFKGMSMIQTWPKVEMKTIQQGQKSDVPFCSPKVPVFTKKAIEVVSDLLDGVVEYLPLIHSDYTGENQLFAINTLDARDCIDHDKSERRIFSTGRMGGFIKYAFRLGAVQGAHMFKIYELPSREFYSDEFKERVLANNLHGFRFIEVWNSEKE</sequence>
<dbReference type="InterPro" id="IPR012433">
    <property type="entry name" value="Imm11"/>
</dbReference>
<name>A0ABS5PUA6_9FIRM</name>
<dbReference type="Pfam" id="PF07791">
    <property type="entry name" value="Imm11"/>
    <property type="match status" value="1"/>
</dbReference>
<dbReference type="EMBL" id="JAHBCL010000028">
    <property type="protein sequence ID" value="MBS7527946.1"/>
    <property type="molecule type" value="Genomic_DNA"/>
</dbReference>
<dbReference type="RefSeq" id="WP_213237808.1">
    <property type="nucleotide sequence ID" value="NZ_JAHBCL010000028.1"/>
</dbReference>
<accession>A0ABS5PUA6</accession>
<evidence type="ECO:0000313" key="2">
    <source>
        <dbReference type="EMBL" id="MBS7527946.1"/>
    </source>
</evidence>
<comment type="caution">
    <text evidence="2">The sequence shown here is derived from an EMBL/GenBank/DDBJ whole genome shotgun (WGS) entry which is preliminary data.</text>
</comment>
<organism evidence="2 3">
    <name type="scientific">Fusibacter paucivorans</name>
    <dbReference type="NCBI Taxonomy" id="76009"/>
    <lineage>
        <taxon>Bacteria</taxon>
        <taxon>Bacillati</taxon>
        <taxon>Bacillota</taxon>
        <taxon>Clostridia</taxon>
        <taxon>Eubacteriales</taxon>
        <taxon>Eubacteriales Family XII. Incertae Sedis</taxon>
        <taxon>Fusibacter</taxon>
    </lineage>
</organism>
<protein>
    <recommendedName>
        <fullName evidence="1">Immunity MXAN-0049 protein domain-containing protein</fullName>
    </recommendedName>
</protein>
<evidence type="ECO:0000313" key="3">
    <source>
        <dbReference type="Proteomes" id="UP000746471"/>
    </source>
</evidence>
<feature type="domain" description="Immunity MXAN-0049 protein" evidence="1">
    <location>
        <begin position="98"/>
        <end position="178"/>
    </location>
</feature>
<reference evidence="2 3" key="1">
    <citation type="submission" date="2021-05" db="EMBL/GenBank/DDBJ databases">
        <title>Fusibacter ferrireducens sp. nov., an anaerobic, sulfur- and Fe-reducing bacterium isolated from the mangrove sediment.</title>
        <authorList>
            <person name="Qiu D."/>
        </authorList>
    </citation>
    <scope>NUCLEOTIDE SEQUENCE [LARGE SCALE GENOMIC DNA]</scope>
    <source>
        <strain evidence="2 3">DSM 12116</strain>
    </source>
</reference>
<keyword evidence="3" id="KW-1185">Reference proteome</keyword>